<dbReference type="EMBL" id="SPHZ02000001">
    <property type="protein sequence ID" value="KAF0931331.1"/>
    <property type="molecule type" value="Genomic_DNA"/>
</dbReference>
<evidence type="ECO:0000256" key="3">
    <source>
        <dbReference type="ARBA" id="ARBA00023242"/>
    </source>
</evidence>
<sequence length="178" mass="19350">MGHASISSSPRTPSILDGCAGCLLPSSPAASANLLHATFLPPKAIATSGLGTHASLPSSCRYLCFSSAPPRHAYFVEPDRRLPVFQHEDEQWMYAKGCGCRISRCLELVCECLKYKVRCTAKCRCIECGNGPRTKKTGDSNTGTDQSDASGLTYEEPTVDNTTQCEQTVNRNKRPKNF</sequence>
<dbReference type="SMART" id="SM01114">
    <property type="entry name" value="CXC"/>
    <property type="match status" value="1"/>
</dbReference>
<comment type="similarity">
    <text evidence="2">Belongs to the lin-54 family.</text>
</comment>
<evidence type="ECO:0000313" key="7">
    <source>
        <dbReference type="Proteomes" id="UP000479710"/>
    </source>
</evidence>
<dbReference type="Proteomes" id="UP000479710">
    <property type="component" value="Unassembled WGS sequence"/>
</dbReference>
<evidence type="ECO:0000259" key="5">
    <source>
        <dbReference type="PROSITE" id="PS51634"/>
    </source>
</evidence>
<accession>A0A6G1F374</accession>
<dbReference type="PROSITE" id="PS51634">
    <property type="entry name" value="CRC"/>
    <property type="match status" value="1"/>
</dbReference>
<keyword evidence="7" id="KW-1185">Reference proteome</keyword>
<feature type="region of interest" description="Disordered" evidence="4">
    <location>
        <begin position="135"/>
        <end position="178"/>
    </location>
</feature>
<comment type="subcellular location">
    <subcellularLocation>
        <location evidence="1">Nucleus</location>
    </subcellularLocation>
</comment>
<feature type="compositionally biased region" description="Polar residues" evidence="4">
    <location>
        <begin position="139"/>
        <end position="150"/>
    </location>
</feature>
<dbReference type="AlphaFoldDB" id="A0A6G1F374"/>
<evidence type="ECO:0000256" key="1">
    <source>
        <dbReference type="ARBA" id="ARBA00004123"/>
    </source>
</evidence>
<gene>
    <name evidence="6" type="ORF">E2562_004480</name>
</gene>
<evidence type="ECO:0000256" key="2">
    <source>
        <dbReference type="ARBA" id="ARBA00007267"/>
    </source>
</evidence>
<feature type="non-terminal residue" evidence="6">
    <location>
        <position position="178"/>
    </location>
</feature>
<keyword evidence="3" id="KW-0539">Nucleus</keyword>
<proteinExistence type="inferred from homology"/>
<dbReference type="GO" id="GO:0005634">
    <property type="term" value="C:nucleus"/>
    <property type="evidence" value="ECO:0007669"/>
    <property type="project" value="UniProtKB-SubCell"/>
</dbReference>
<feature type="compositionally biased region" description="Polar residues" evidence="4">
    <location>
        <begin position="159"/>
        <end position="170"/>
    </location>
</feature>
<evidence type="ECO:0000313" key="6">
    <source>
        <dbReference type="EMBL" id="KAF0931331.1"/>
    </source>
</evidence>
<dbReference type="InterPro" id="IPR033467">
    <property type="entry name" value="Tesmin/TSO1-like_CXC"/>
</dbReference>
<evidence type="ECO:0000256" key="4">
    <source>
        <dbReference type="SAM" id="MobiDB-lite"/>
    </source>
</evidence>
<feature type="domain" description="CRC" evidence="5">
    <location>
        <begin position="96"/>
        <end position="133"/>
    </location>
</feature>
<name>A0A6G1F374_9ORYZ</name>
<dbReference type="Pfam" id="PF03638">
    <property type="entry name" value="TCR"/>
    <property type="match status" value="1"/>
</dbReference>
<organism evidence="6 7">
    <name type="scientific">Oryza meyeriana var. granulata</name>
    <dbReference type="NCBI Taxonomy" id="110450"/>
    <lineage>
        <taxon>Eukaryota</taxon>
        <taxon>Viridiplantae</taxon>
        <taxon>Streptophyta</taxon>
        <taxon>Embryophyta</taxon>
        <taxon>Tracheophyta</taxon>
        <taxon>Spermatophyta</taxon>
        <taxon>Magnoliopsida</taxon>
        <taxon>Liliopsida</taxon>
        <taxon>Poales</taxon>
        <taxon>Poaceae</taxon>
        <taxon>BOP clade</taxon>
        <taxon>Oryzoideae</taxon>
        <taxon>Oryzeae</taxon>
        <taxon>Oryzinae</taxon>
        <taxon>Oryza</taxon>
        <taxon>Oryza meyeriana</taxon>
    </lineage>
</organism>
<dbReference type="InterPro" id="IPR005172">
    <property type="entry name" value="CRC"/>
</dbReference>
<protein>
    <recommendedName>
        <fullName evidence="5">CRC domain-containing protein</fullName>
    </recommendedName>
</protein>
<comment type="caution">
    <text evidence="6">The sequence shown here is derived from an EMBL/GenBank/DDBJ whole genome shotgun (WGS) entry which is preliminary data.</text>
</comment>
<reference evidence="6 7" key="1">
    <citation type="submission" date="2019-11" db="EMBL/GenBank/DDBJ databases">
        <title>Whole genome sequence of Oryza granulata.</title>
        <authorList>
            <person name="Li W."/>
        </authorList>
    </citation>
    <scope>NUCLEOTIDE SEQUENCE [LARGE SCALE GENOMIC DNA]</scope>
    <source>
        <strain evidence="7">cv. Menghai</strain>
        <tissue evidence="6">Leaf</tissue>
    </source>
</reference>